<dbReference type="Proteomes" id="UP000218627">
    <property type="component" value="Unassembled WGS sequence"/>
</dbReference>
<proteinExistence type="predicted"/>
<accession>A0A285NUC1</accession>
<dbReference type="OrthoDB" id="9928470at2"/>
<reference evidence="2" key="1">
    <citation type="submission" date="2017-09" db="EMBL/GenBank/DDBJ databases">
        <authorList>
            <person name="Varghese N."/>
            <person name="Submissions S."/>
        </authorList>
    </citation>
    <scope>NUCLEOTIDE SEQUENCE [LARGE SCALE GENOMIC DNA]</scope>
    <source>
        <strain evidence="2">DSM 2913</strain>
    </source>
</reference>
<gene>
    <name evidence="1" type="ORF">SAMN06265353_0612</name>
</gene>
<evidence type="ECO:0000313" key="1">
    <source>
        <dbReference type="EMBL" id="SNZ13082.1"/>
    </source>
</evidence>
<evidence type="ECO:0000313" key="2">
    <source>
        <dbReference type="Proteomes" id="UP000218627"/>
    </source>
</evidence>
<dbReference type="AlphaFoldDB" id="A0A285NUC1"/>
<keyword evidence="2" id="KW-1185">Reference proteome</keyword>
<dbReference type="RefSeq" id="WP_096600995.1">
    <property type="nucleotide sequence ID" value="NZ_OBEN01000002.1"/>
</dbReference>
<dbReference type="EMBL" id="OBEN01000002">
    <property type="protein sequence ID" value="SNZ13082.1"/>
    <property type="molecule type" value="Genomic_DNA"/>
</dbReference>
<organism evidence="1 2">
    <name type="scientific">Hydrogenobacter hydrogenophilus</name>
    <dbReference type="NCBI Taxonomy" id="35835"/>
    <lineage>
        <taxon>Bacteria</taxon>
        <taxon>Pseudomonadati</taxon>
        <taxon>Aquificota</taxon>
        <taxon>Aquificia</taxon>
        <taxon>Aquificales</taxon>
        <taxon>Aquificaceae</taxon>
        <taxon>Hydrogenobacter</taxon>
    </lineage>
</organism>
<sequence length="158" mass="18108">MRDIPLRILIERLEDLITAQQKLASLILFVEDQKVELSVPTTIDMLYAHMEMLELVSEVISSFQDISDSYIREYAVMLTAEALSWIGFMLPYLEASSPIFIEHLSVVPKIKSIVSFIERFGSEVDFLSSEEILKTIDAISKTIMYQLFVAKRSYEAMS</sequence>
<name>A0A285NUC1_9AQUI</name>
<protein>
    <submittedName>
        <fullName evidence="1">Uncharacterized protein</fullName>
    </submittedName>
</protein>